<evidence type="ECO:0000256" key="1">
    <source>
        <dbReference type="SAM" id="SignalP"/>
    </source>
</evidence>
<feature type="chain" id="PRO_5046260345" description="DUF3515 domain-containing protein" evidence="1">
    <location>
        <begin position="40"/>
        <end position="158"/>
    </location>
</feature>
<evidence type="ECO:0000313" key="2">
    <source>
        <dbReference type="EMBL" id="GIH60252.1"/>
    </source>
</evidence>
<dbReference type="PROSITE" id="PS51257">
    <property type="entry name" value="PROKAR_LIPOPROTEIN"/>
    <property type="match status" value="1"/>
</dbReference>
<dbReference type="RefSeq" id="WP_204047312.1">
    <property type="nucleotide sequence ID" value="NZ_BOOF01000004.1"/>
</dbReference>
<keyword evidence="1" id="KW-0732">Signal</keyword>
<protein>
    <recommendedName>
        <fullName evidence="4">DUF3515 domain-containing protein</fullName>
    </recommendedName>
</protein>
<gene>
    <name evidence="2" type="ORF">Msi02_10690</name>
</gene>
<accession>A0ABQ4GFP0</accession>
<feature type="signal peptide" evidence="1">
    <location>
        <begin position="1"/>
        <end position="39"/>
    </location>
</feature>
<dbReference type="EMBL" id="BOOF01000004">
    <property type="protein sequence ID" value="GIH60252.1"/>
    <property type="molecule type" value="Genomic_DNA"/>
</dbReference>
<evidence type="ECO:0000313" key="3">
    <source>
        <dbReference type="Proteomes" id="UP000660454"/>
    </source>
</evidence>
<evidence type="ECO:0008006" key="4">
    <source>
        <dbReference type="Google" id="ProtNLM"/>
    </source>
</evidence>
<comment type="caution">
    <text evidence="2">The sequence shown here is derived from an EMBL/GenBank/DDBJ whole genome shotgun (WGS) entry which is preliminary data.</text>
</comment>
<dbReference type="Pfam" id="PF12028">
    <property type="entry name" value="DUF3515"/>
    <property type="match status" value="1"/>
</dbReference>
<name>A0ABQ4GFP0_9ACTN</name>
<proteinExistence type="predicted"/>
<organism evidence="2 3">
    <name type="scientific">Microbispora siamensis</name>
    <dbReference type="NCBI Taxonomy" id="564413"/>
    <lineage>
        <taxon>Bacteria</taxon>
        <taxon>Bacillati</taxon>
        <taxon>Actinomycetota</taxon>
        <taxon>Actinomycetes</taxon>
        <taxon>Streptosporangiales</taxon>
        <taxon>Streptosporangiaceae</taxon>
        <taxon>Microbispora</taxon>
    </lineage>
</organism>
<reference evidence="2 3" key="1">
    <citation type="submission" date="2021-01" db="EMBL/GenBank/DDBJ databases">
        <title>Whole genome shotgun sequence of Microbispora siamensis NBRC 104113.</title>
        <authorList>
            <person name="Komaki H."/>
            <person name="Tamura T."/>
        </authorList>
    </citation>
    <scope>NUCLEOTIDE SEQUENCE [LARGE SCALE GENOMIC DNA]</scope>
    <source>
        <strain evidence="2 3">NBRC 104113</strain>
    </source>
</reference>
<dbReference type="Proteomes" id="UP000660454">
    <property type="component" value="Unassembled WGS sequence"/>
</dbReference>
<keyword evidence="3" id="KW-1185">Reference proteome</keyword>
<dbReference type="InterPro" id="IPR021903">
    <property type="entry name" value="DUF3515"/>
</dbReference>
<sequence length="158" mass="16261">MREAKGPVRAAQAGTRAALAGTALAALALLAGCSSTVHVEPPTPTGEAAAACRKLDAALPKTLDGLGRAASEPPSPYVAVWGDGQIALRCGVPRPANMEPTAEVADINGVGWFQDPRRPTLFTSTNRVAYVEVTIGQEHQAGAVLVDLAEPIKSSIPE</sequence>